<dbReference type="PROSITE" id="PS50041">
    <property type="entry name" value="C_TYPE_LECTIN_2"/>
    <property type="match status" value="1"/>
</dbReference>
<gene>
    <name evidence="10" type="primary">LOC107224491</name>
</gene>
<evidence type="ECO:0000313" key="9">
    <source>
        <dbReference type="Proteomes" id="UP000829291"/>
    </source>
</evidence>
<dbReference type="KEGG" id="nlo:107224491"/>
<dbReference type="RefSeq" id="XP_015520046.2">
    <property type="nucleotide sequence ID" value="XM_015664560.2"/>
</dbReference>
<feature type="signal peptide" evidence="7">
    <location>
        <begin position="1"/>
        <end position="27"/>
    </location>
</feature>
<sequence length="170" mass="18629">MGSSSMSPCLHVASFIAILGLFISTEARVDQVVQTRFIAQGYTMCMGNTVAYKVHNEPRTWHEAVQVCRGEGARLAIIDSYEKVRVIGGMKPFNAYVWVGVSRSDSQHPWITADEGALMNNVPWAPTKPSGPYNCLTVRGCNRGLSNEDCSQRKGFVCEGVMIGSKPELV</sequence>
<dbReference type="Gene3D" id="3.10.100.10">
    <property type="entry name" value="Mannose-Binding Protein A, subunit A"/>
    <property type="match status" value="1"/>
</dbReference>
<keyword evidence="5" id="KW-0472">Membrane</keyword>
<dbReference type="Proteomes" id="UP000829291">
    <property type="component" value="Chromosome 7"/>
</dbReference>
<evidence type="ECO:0000256" key="6">
    <source>
        <dbReference type="ARBA" id="ARBA00023157"/>
    </source>
</evidence>
<dbReference type="OrthoDB" id="7357196at2759"/>
<dbReference type="InterPro" id="IPR050919">
    <property type="entry name" value="NKG2/CD94_NK_receptors"/>
</dbReference>
<keyword evidence="2" id="KW-0812">Transmembrane</keyword>
<evidence type="ECO:0000256" key="1">
    <source>
        <dbReference type="ARBA" id="ARBA00004606"/>
    </source>
</evidence>
<feature type="chain" id="PRO_5046455693" evidence="7">
    <location>
        <begin position="28"/>
        <end position="170"/>
    </location>
</feature>
<evidence type="ECO:0000256" key="3">
    <source>
        <dbReference type="ARBA" id="ARBA00022968"/>
    </source>
</evidence>
<dbReference type="PANTHER" id="PTHR22800">
    <property type="entry name" value="C-TYPE LECTIN PROTEINS"/>
    <property type="match status" value="1"/>
</dbReference>
<evidence type="ECO:0000256" key="2">
    <source>
        <dbReference type="ARBA" id="ARBA00022692"/>
    </source>
</evidence>
<dbReference type="InterPro" id="IPR016187">
    <property type="entry name" value="CTDL_fold"/>
</dbReference>
<reference evidence="10" key="1">
    <citation type="submission" date="2025-08" db="UniProtKB">
        <authorList>
            <consortium name="RefSeq"/>
        </authorList>
    </citation>
    <scope>IDENTIFICATION</scope>
    <source>
        <tissue evidence="10">Thorax and Abdomen</tissue>
    </source>
</reference>
<evidence type="ECO:0000256" key="7">
    <source>
        <dbReference type="SAM" id="SignalP"/>
    </source>
</evidence>
<protein>
    <submittedName>
        <fullName evidence="10">CD209 antigen-like protein E</fullName>
    </submittedName>
</protein>
<keyword evidence="7" id="KW-0732">Signal</keyword>
<keyword evidence="6" id="KW-1015">Disulfide bond</keyword>
<dbReference type="InterPro" id="IPR018378">
    <property type="entry name" value="C-type_lectin_CS"/>
</dbReference>
<dbReference type="GO" id="GO:0002223">
    <property type="term" value="P:stimulatory C-type lectin receptor signaling pathway"/>
    <property type="evidence" value="ECO:0007669"/>
    <property type="project" value="TreeGrafter"/>
</dbReference>
<dbReference type="InParanoid" id="A0A6J0BYJ0"/>
<dbReference type="InterPro" id="IPR016186">
    <property type="entry name" value="C-type_lectin-like/link_sf"/>
</dbReference>
<evidence type="ECO:0000313" key="10">
    <source>
        <dbReference type="RefSeq" id="XP_015520046.2"/>
    </source>
</evidence>
<evidence type="ECO:0000256" key="5">
    <source>
        <dbReference type="ARBA" id="ARBA00023136"/>
    </source>
</evidence>
<evidence type="ECO:0000256" key="4">
    <source>
        <dbReference type="ARBA" id="ARBA00022989"/>
    </source>
</evidence>
<dbReference type="PANTHER" id="PTHR22800:SF242">
    <property type="entry name" value="NKG2-A_NKG2-B TYPE II INTEGRAL MEMBRANE PROTEIN"/>
    <property type="match status" value="1"/>
</dbReference>
<dbReference type="SUPFAM" id="SSF56436">
    <property type="entry name" value="C-type lectin-like"/>
    <property type="match status" value="1"/>
</dbReference>
<name>A0A6J0BYJ0_NEOLC</name>
<keyword evidence="4" id="KW-1133">Transmembrane helix</keyword>
<proteinExistence type="predicted"/>
<evidence type="ECO:0000259" key="8">
    <source>
        <dbReference type="PROSITE" id="PS50041"/>
    </source>
</evidence>
<dbReference type="InterPro" id="IPR001304">
    <property type="entry name" value="C-type_lectin-like"/>
</dbReference>
<dbReference type="GO" id="GO:0016020">
    <property type="term" value="C:membrane"/>
    <property type="evidence" value="ECO:0007669"/>
    <property type="project" value="UniProtKB-SubCell"/>
</dbReference>
<accession>A0A6J0BYJ0</accession>
<dbReference type="FunCoup" id="A0A6J0BYJ0">
    <property type="interactions" value="93"/>
</dbReference>
<dbReference type="SMART" id="SM00034">
    <property type="entry name" value="CLECT"/>
    <property type="match status" value="1"/>
</dbReference>
<dbReference type="PROSITE" id="PS00615">
    <property type="entry name" value="C_TYPE_LECTIN_1"/>
    <property type="match status" value="1"/>
</dbReference>
<dbReference type="CDD" id="cd00037">
    <property type="entry name" value="CLECT"/>
    <property type="match status" value="1"/>
</dbReference>
<keyword evidence="3" id="KW-0735">Signal-anchor</keyword>
<dbReference type="GeneID" id="107224491"/>
<comment type="subcellular location">
    <subcellularLocation>
        <location evidence="1">Membrane</location>
        <topology evidence="1">Single-pass type II membrane protein</topology>
    </subcellularLocation>
</comment>
<dbReference type="Pfam" id="PF00059">
    <property type="entry name" value="Lectin_C"/>
    <property type="match status" value="1"/>
</dbReference>
<organism evidence="10">
    <name type="scientific">Neodiprion lecontei</name>
    <name type="common">Redheaded pine sawfly</name>
    <dbReference type="NCBI Taxonomy" id="441921"/>
    <lineage>
        <taxon>Eukaryota</taxon>
        <taxon>Metazoa</taxon>
        <taxon>Ecdysozoa</taxon>
        <taxon>Arthropoda</taxon>
        <taxon>Hexapoda</taxon>
        <taxon>Insecta</taxon>
        <taxon>Pterygota</taxon>
        <taxon>Neoptera</taxon>
        <taxon>Endopterygota</taxon>
        <taxon>Hymenoptera</taxon>
        <taxon>Tenthredinoidea</taxon>
        <taxon>Diprionidae</taxon>
        <taxon>Diprioninae</taxon>
        <taxon>Neodiprion</taxon>
    </lineage>
</organism>
<feature type="domain" description="C-type lectin" evidence="8">
    <location>
        <begin position="52"/>
        <end position="159"/>
    </location>
</feature>
<keyword evidence="9" id="KW-1185">Reference proteome</keyword>
<dbReference type="AlphaFoldDB" id="A0A6J0BYJ0"/>